<dbReference type="InterPro" id="IPR008928">
    <property type="entry name" value="6-hairpin_glycosidase_sf"/>
</dbReference>
<dbReference type="Proteomes" id="UP001556170">
    <property type="component" value="Unassembled WGS sequence"/>
</dbReference>
<reference evidence="4 5" key="1">
    <citation type="submission" date="2024-06" db="EMBL/GenBank/DDBJ databases">
        <authorList>
            <person name="Woo H."/>
        </authorList>
    </citation>
    <scope>NUCLEOTIDE SEQUENCE [LARGE SCALE GENOMIC DNA]</scope>
    <source>
        <strain evidence="4 5">S2-g</strain>
    </source>
</reference>
<evidence type="ECO:0000259" key="3">
    <source>
        <dbReference type="Pfam" id="PF03636"/>
    </source>
</evidence>
<feature type="domain" description="Glycoside hydrolase family 65 central catalytic" evidence="2">
    <location>
        <begin position="353"/>
        <end position="575"/>
    </location>
</feature>
<dbReference type="RefSeq" id="WP_367844733.1">
    <property type="nucleotide sequence ID" value="NZ_JBFOHL010000007.1"/>
</dbReference>
<accession>A0ABV3QPC6</accession>
<gene>
    <name evidence="4" type="ORF">ABQJ56_09310</name>
</gene>
<dbReference type="InterPro" id="IPR037018">
    <property type="entry name" value="GH65_N"/>
</dbReference>
<keyword evidence="1" id="KW-0732">Signal</keyword>
<feature type="domain" description="Glycoside hydrolase family 65 N-terminal" evidence="3">
    <location>
        <begin position="44"/>
        <end position="295"/>
    </location>
</feature>
<dbReference type="Gene3D" id="2.70.98.40">
    <property type="entry name" value="Glycoside hydrolase, family 65, N-terminal domain"/>
    <property type="match status" value="1"/>
</dbReference>
<dbReference type="Gene3D" id="1.50.10.10">
    <property type="match status" value="1"/>
</dbReference>
<evidence type="ECO:0000313" key="4">
    <source>
        <dbReference type="EMBL" id="MEW9624430.1"/>
    </source>
</evidence>
<keyword evidence="4" id="KW-0378">Hydrolase</keyword>
<dbReference type="InterPro" id="IPR005195">
    <property type="entry name" value="Glyco_hydro_65_M"/>
</dbReference>
<comment type="caution">
    <text evidence="4">The sequence shown here is derived from an EMBL/GenBank/DDBJ whole genome shotgun (WGS) entry which is preliminary data.</text>
</comment>
<keyword evidence="5" id="KW-1185">Reference proteome</keyword>
<evidence type="ECO:0000256" key="1">
    <source>
        <dbReference type="SAM" id="SignalP"/>
    </source>
</evidence>
<proteinExistence type="predicted"/>
<dbReference type="GO" id="GO:0016787">
    <property type="term" value="F:hydrolase activity"/>
    <property type="evidence" value="ECO:0007669"/>
    <property type="project" value="UniProtKB-KW"/>
</dbReference>
<sequence length="756" mass="82192">MKRVAVATLLSALAMAPALAAADAADFVLQASAADWARYFPGQLGNGYASTLTAPRGTEDTPAYLAAFMDRTPGDIARPAVVPAWSGIDYRAGGGAWLDAAPLDAAHFQDYAQTLDMHDGTLATRYAYHDGEHATDVEVLSLVSQASPHLAGSRLTLVPHFDGRVELSFALDAWAPHQPRFALGRITDAEMHRELDKYHLKLQPVAPATPDRAALWYPGTTGVLSRDGDATRLTLWLNGRAANSATMAEAVAVSLPQGMHPVSARVVRDGLRLALDVVLDVRKDHRYRFAKFVAVSRQGWGGDAQADLALATQAREQGFDALLRAQREAWHALWESDVVIDGDPAAQRIVHADLYYLLSNVAPDTAWATGACGMTPGYAGHVFWDSDSWVFPALLLLHPERAKSLVAFRARTLPAAEARARARGLRGAMYPWEADPDDGSSQTPHSAQVLDEHEIHVNGDVAIAQWQYWLASGDKHWLQQHGWPVIRAVADFWASRATRVAAKHRWEIEHVTSVDEDYSDVPNDTYTNAVARKALQIADAAAAVLGTPPDPRWAAVANGLYLPFSERDGHHLDFDPAVPHDRDTWGGSSLPMLALPSLDLPMDTAVRRRDYAYALGPIEHSSRDPNSMGLAPLSITAATAGDAADAGDWFERNLRAHVVKPPFDVRTETANNNTGYFLTASGGMLQNILYGFTGLRIAPKGLLPAYPPMLPAHWTALTLRNLVFRGRLYDISVRRGADGKPVLSMTATPSTGSRHP</sequence>
<organism evidence="4 5">
    <name type="scientific">Rhodanobacter geophilus</name>
    <dbReference type="NCBI Taxonomy" id="3162488"/>
    <lineage>
        <taxon>Bacteria</taxon>
        <taxon>Pseudomonadati</taxon>
        <taxon>Pseudomonadota</taxon>
        <taxon>Gammaproteobacteria</taxon>
        <taxon>Lysobacterales</taxon>
        <taxon>Rhodanobacteraceae</taxon>
        <taxon>Rhodanobacter</taxon>
    </lineage>
</organism>
<dbReference type="InterPro" id="IPR012341">
    <property type="entry name" value="6hp_glycosidase-like_sf"/>
</dbReference>
<dbReference type="InterPro" id="IPR011013">
    <property type="entry name" value="Gal_mutarotase_sf_dom"/>
</dbReference>
<dbReference type="InterPro" id="IPR005196">
    <property type="entry name" value="Glyco_hydro_65_N"/>
</dbReference>
<dbReference type="SUPFAM" id="SSF74650">
    <property type="entry name" value="Galactose mutarotase-like"/>
    <property type="match status" value="1"/>
</dbReference>
<dbReference type="Gene3D" id="2.60.420.10">
    <property type="entry name" value="Maltose phosphorylase, domain 3"/>
    <property type="match status" value="1"/>
</dbReference>
<dbReference type="PANTHER" id="PTHR11051">
    <property type="entry name" value="GLYCOSYL HYDROLASE-RELATED"/>
    <property type="match status" value="1"/>
</dbReference>
<protein>
    <submittedName>
        <fullName evidence="4">Glycoside hydrolase family 65 protein</fullName>
    </submittedName>
</protein>
<dbReference type="PANTHER" id="PTHR11051:SF8">
    <property type="entry name" value="PROTEIN-GLUCOSYLGALACTOSYLHYDROXYLYSINE GLUCOSIDASE"/>
    <property type="match status" value="1"/>
</dbReference>
<dbReference type="Pfam" id="PF03636">
    <property type="entry name" value="Glyco_hydro_65N"/>
    <property type="match status" value="1"/>
</dbReference>
<evidence type="ECO:0000313" key="5">
    <source>
        <dbReference type="Proteomes" id="UP001556170"/>
    </source>
</evidence>
<dbReference type="EMBL" id="JBFOHL010000007">
    <property type="protein sequence ID" value="MEW9624430.1"/>
    <property type="molecule type" value="Genomic_DNA"/>
</dbReference>
<name>A0ABV3QPC6_9GAMM</name>
<dbReference type="Pfam" id="PF03632">
    <property type="entry name" value="Glyco_hydro_65m"/>
    <property type="match status" value="1"/>
</dbReference>
<evidence type="ECO:0000259" key="2">
    <source>
        <dbReference type="Pfam" id="PF03632"/>
    </source>
</evidence>
<dbReference type="SUPFAM" id="SSF48208">
    <property type="entry name" value="Six-hairpin glycosidases"/>
    <property type="match status" value="1"/>
</dbReference>
<feature type="signal peptide" evidence="1">
    <location>
        <begin position="1"/>
        <end position="20"/>
    </location>
</feature>
<feature type="chain" id="PRO_5045650818" evidence="1">
    <location>
        <begin position="21"/>
        <end position="756"/>
    </location>
</feature>